<proteinExistence type="predicted"/>
<dbReference type="OrthoDB" id="71707at2"/>
<comment type="caution">
    <text evidence="1">The sequence shown here is derived from an EMBL/GenBank/DDBJ whole genome shotgun (WGS) entry which is preliminary data.</text>
</comment>
<dbReference type="Proteomes" id="UP000463470">
    <property type="component" value="Unassembled WGS sequence"/>
</dbReference>
<sequence>MMPPESVREQDIKQIIRKTLTKGFTGEELLDELTHRLTEYDDFIARKIQGFDQEIAEGEDESVAQKGSSRMP</sequence>
<gene>
    <name evidence="1" type="ORF">GTO91_04130</name>
</gene>
<accession>A0A845KYF9</accession>
<dbReference type="EMBL" id="WXEY01000003">
    <property type="protein sequence ID" value="MZP28897.1"/>
    <property type="molecule type" value="Genomic_DNA"/>
</dbReference>
<evidence type="ECO:0000313" key="1">
    <source>
        <dbReference type="EMBL" id="MZP28897.1"/>
    </source>
</evidence>
<reference evidence="1 2" key="1">
    <citation type="submission" date="2020-01" db="EMBL/GenBank/DDBJ databases">
        <title>Whole-genome sequence of Heliobacterium undosum DSM 13378.</title>
        <authorList>
            <person name="Kyndt J.A."/>
            <person name="Meyer T.E."/>
        </authorList>
    </citation>
    <scope>NUCLEOTIDE SEQUENCE [LARGE SCALE GENOMIC DNA]</scope>
    <source>
        <strain evidence="1 2">DSM 13378</strain>
    </source>
</reference>
<dbReference type="AlphaFoldDB" id="A0A845KYF9"/>
<protein>
    <submittedName>
        <fullName evidence="1">Uncharacterized protein</fullName>
    </submittedName>
</protein>
<keyword evidence="2" id="KW-1185">Reference proteome</keyword>
<dbReference type="RefSeq" id="WP_161255285.1">
    <property type="nucleotide sequence ID" value="NZ_WXEY01000003.1"/>
</dbReference>
<organism evidence="1 2">
    <name type="scientific">Heliomicrobium undosum</name>
    <dbReference type="NCBI Taxonomy" id="121734"/>
    <lineage>
        <taxon>Bacteria</taxon>
        <taxon>Bacillati</taxon>
        <taxon>Bacillota</taxon>
        <taxon>Clostridia</taxon>
        <taxon>Eubacteriales</taxon>
        <taxon>Heliobacteriaceae</taxon>
        <taxon>Heliomicrobium</taxon>
    </lineage>
</organism>
<evidence type="ECO:0000313" key="2">
    <source>
        <dbReference type="Proteomes" id="UP000463470"/>
    </source>
</evidence>
<name>A0A845KYF9_9FIRM</name>